<keyword evidence="13" id="KW-1185">Reference proteome</keyword>
<sequence length="378" mass="43376">WDKHPCRHGLYFQDGERRVDYVLTYQIKKPSGSRSRRHSSRLTDNALTRSLRSSRAPTACAARPDPEHGRADSGSDHHEDDKRLRREEFESNLREMGLELEKDEGTKTPGVGFVKVHAPWNVLCREAEFMKLKMPTKKVKLCPRFTEAAGVSAHEQRMNCPCSSSSLCWVGITSLLGSGVYHAAYPLHDVSSCVCVFQLLYEEWASYSVFYKYQPIGLIRKYFGEKIGLYFAWLGVYTEMLIPASLVGVIVFLYGCMTVNDNIPSMEICDTRRNITMCPLCDRVCSYWSLSTACGTARASHLFDNPATVFFSIFMALWAAFFMEHWKRRQMRLNYEWDLTGFEEEEVRPEKAERWIPPRSPGANSNLIAHSNMIQLVF</sequence>
<keyword evidence="4 8" id="KW-0812">Transmembrane</keyword>
<evidence type="ECO:0000256" key="4">
    <source>
        <dbReference type="ARBA" id="ARBA00022692"/>
    </source>
</evidence>
<comment type="caution">
    <text evidence="8">Lacks conserved residue(s) required for the propagation of feature annotation.</text>
</comment>
<evidence type="ECO:0000313" key="12">
    <source>
        <dbReference type="Ensembl" id="ENSEEEP00000043296.2"/>
    </source>
</evidence>
<proteinExistence type="inferred from homology"/>
<evidence type="ECO:0000256" key="8">
    <source>
        <dbReference type="RuleBase" id="RU280814"/>
    </source>
</evidence>
<dbReference type="Pfam" id="PF04547">
    <property type="entry name" value="Anoctamin"/>
    <property type="match status" value="1"/>
</dbReference>
<dbReference type="PANTHER" id="PTHR12308">
    <property type="entry name" value="ANOCTAMIN"/>
    <property type="match status" value="1"/>
</dbReference>
<dbReference type="Ensembl" id="ENSEEET00000043791.2">
    <property type="protein sequence ID" value="ENSEEEP00000043296.2"/>
    <property type="gene ID" value="ENSEEEG00000020451.2"/>
</dbReference>
<evidence type="ECO:0000256" key="6">
    <source>
        <dbReference type="ARBA" id="ARBA00023136"/>
    </source>
</evidence>
<keyword evidence="6 8" id="KW-0472">Membrane</keyword>
<feature type="compositionally biased region" description="Basic and acidic residues" evidence="9">
    <location>
        <begin position="64"/>
        <end position="84"/>
    </location>
</feature>
<reference evidence="12" key="5">
    <citation type="submission" date="2025-09" db="UniProtKB">
        <authorList>
            <consortium name="Ensembl"/>
        </authorList>
    </citation>
    <scope>IDENTIFICATION</scope>
</reference>
<keyword evidence="7" id="KW-0325">Glycoprotein</keyword>
<evidence type="ECO:0000256" key="7">
    <source>
        <dbReference type="ARBA" id="ARBA00023180"/>
    </source>
</evidence>
<organism evidence="12 13">
    <name type="scientific">Electrophorus electricus</name>
    <name type="common">Electric eel</name>
    <name type="synonym">Gymnotus electricus</name>
    <dbReference type="NCBI Taxonomy" id="8005"/>
    <lineage>
        <taxon>Eukaryota</taxon>
        <taxon>Metazoa</taxon>
        <taxon>Chordata</taxon>
        <taxon>Craniata</taxon>
        <taxon>Vertebrata</taxon>
        <taxon>Euteleostomi</taxon>
        <taxon>Actinopterygii</taxon>
        <taxon>Neopterygii</taxon>
        <taxon>Teleostei</taxon>
        <taxon>Ostariophysi</taxon>
        <taxon>Gymnotiformes</taxon>
        <taxon>Gymnotoidei</taxon>
        <taxon>Gymnotidae</taxon>
        <taxon>Electrophorus</taxon>
    </lineage>
</organism>
<evidence type="ECO:0000313" key="13">
    <source>
        <dbReference type="Proteomes" id="UP000314983"/>
    </source>
</evidence>
<dbReference type="AlphaFoldDB" id="A0A4W4GWU8"/>
<feature type="compositionally biased region" description="Polar residues" evidence="9">
    <location>
        <begin position="42"/>
        <end position="56"/>
    </location>
</feature>
<feature type="transmembrane region" description="Helical" evidence="8">
    <location>
        <begin position="307"/>
        <end position="323"/>
    </location>
</feature>
<evidence type="ECO:0000256" key="5">
    <source>
        <dbReference type="ARBA" id="ARBA00022989"/>
    </source>
</evidence>
<feature type="domain" description="Anoctamin transmembrane" evidence="10">
    <location>
        <begin position="219"/>
        <end position="350"/>
    </location>
</feature>
<evidence type="ECO:0000259" key="11">
    <source>
        <dbReference type="Pfam" id="PF16178"/>
    </source>
</evidence>
<evidence type="ECO:0000256" key="1">
    <source>
        <dbReference type="ARBA" id="ARBA00004651"/>
    </source>
</evidence>
<dbReference type="OMA" id="YVLTYQI"/>
<comment type="subcellular location">
    <subcellularLocation>
        <location evidence="1">Cell membrane</location>
        <topology evidence="1">Multi-pass membrane protein</topology>
    </subcellularLocation>
    <subcellularLocation>
        <location evidence="8">Membrane</location>
        <topology evidence="8">Multi-pass membrane protein</topology>
    </subcellularLocation>
</comment>
<feature type="region of interest" description="Disordered" evidence="9">
    <location>
        <begin position="29"/>
        <end position="84"/>
    </location>
</feature>
<dbReference type="PANTHER" id="PTHR12308:SF13">
    <property type="entry name" value="ANOCTAMIN-1"/>
    <property type="match status" value="1"/>
</dbReference>
<reference evidence="12" key="3">
    <citation type="submission" date="2020-05" db="EMBL/GenBank/DDBJ databases">
        <title>Electrophorus electricus (electric eel) genome, fEleEle1, primary haplotype.</title>
        <authorList>
            <person name="Myers G."/>
            <person name="Meyer A."/>
            <person name="Fedrigo O."/>
            <person name="Formenti G."/>
            <person name="Rhie A."/>
            <person name="Tracey A."/>
            <person name="Sims Y."/>
            <person name="Jarvis E.D."/>
        </authorList>
    </citation>
    <scope>NUCLEOTIDE SEQUENCE [LARGE SCALE GENOMIC DNA]</scope>
</reference>
<dbReference type="Pfam" id="PF16178">
    <property type="entry name" value="Anoct_dimer"/>
    <property type="match status" value="2"/>
</dbReference>
<evidence type="ECO:0000256" key="3">
    <source>
        <dbReference type="ARBA" id="ARBA00022475"/>
    </source>
</evidence>
<evidence type="ECO:0000256" key="9">
    <source>
        <dbReference type="SAM" id="MobiDB-lite"/>
    </source>
</evidence>
<feature type="transmembrane region" description="Helical" evidence="8">
    <location>
        <begin position="230"/>
        <end position="254"/>
    </location>
</feature>
<accession>A0A4W4GWU8</accession>
<dbReference type="InterPro" id="IPR032394">
    <property type="entry name" value="Anoct_dimer"/>
</dbReference>
<reference evidence="13" key="1">
    <citation type="journal article" date="2014" name="Science">
        <title>Nonhuman genetics. Genomic basis for the convergent evolution of electric organs.</title>
        <authorList>
            <person name="Gallant J.R."/>
            <person name="Traeger L.L."/>
            <person name="Volkening J.D."/>
            <person name="Moffett H."/>
            <person name="Chen P.H."/>
            <person name="Novina C.D."/>
            <person name="Phillips G.N.Jr."/>
            <person name="Anand R."/>
            <person name="Wells G.B."/>
            <person name="Pinch M."/>
            <person name="Guth R."/>
            <person name="Unguez G.A."/>
            <person name="Albert J.S."/>
            <person name="Zakon H.H."/>
            <person name="Samanta M.P."/>
            <person name="Sussman M.R."/>
        </authorList>
    </citation>
    <scope>NUCLEOTIDE SEQUENCE [LARGE SCALE GENOMIC DNA]</scope>
</reference>
<evidence type="ECO:0000259" key="10">
    <source>
        <dbReference type="Pfam" id="PF04547"/>
    </source>
</evidence>
<dbReference type="InterPro" id="IPR007632">
    <property type="entry name" value="Anoctamin"/>
</dbReference>
<dbReference type="GeneTree" id="ENSGT00940000157182"/>
<reference evidence="13" key="2">
    <citation type="journal article" date="2017" name="Sci. Adv.">
        <title>A tail of two voltages: Proteomic comparison of the three electric organs of the electric eel.</title>
        <authorList>
            <person name="Traeger L.L."/>
            <person name="Sabat G."/>
            <person name="Barrett-Wilt G.A."/>
            <person name="Wells G.B."/>
            <person name="Sussman M.R."/>
        </authorList>
    </citation>
    <scope>NUCLEOTIDE SEQUENCE [LARGE SCALE GENOMIC DNA]</scope>
</reference>
<dbReference type="GO" id="GO:0046983">
    <property type="term" value="F:protein dimerization activity"/>
    <property type="evidence" value="ECO:0007669"/>
    <property type="project" value="InterPro"/>
</dbReference>
<protein>
    <recommendedName>
        <fullName evidence="8">Anoctamin</fullName>
    </recommendedName>
</protein>
<dbReference type="GO" id="GO:0005886">
    <property type="term" value="C:plasma membrane"/>
    <property type="evidence" value="ECO:0007669"/>
    <property type="project" value="UniProtKB-SubCell"/>
</dbReference>
<dbReference type="GO" id="GO:0005229">
    <property type="term" value="F:intracellularly calcium-gated chloride channel activity"/>
    <property type="evidence" value="ECO:0007669"/>
    <property type="project" value="TreeGrafter"/>
</dbReference>
<dbReference type="InterPro" id="IPR049452">
    <property type="entry name" value="Anoctamin_TM"/>
</dbReference>
<feature type="domain" description="Anoctamin dimerisation" evidence="11">
    <location>
        <begin position="170"/>
        <end position="216"/>
    </location>
</feature>
<comment type="similarity">
    <text evidence="2 8">Belongs to the anoctamin family.</text>
</comment>
<keyword evidence="3" id="KW-1003">Cell membrane</keyword>
<feature type="domain" description="Anoctamin dimerisation" evidence="11">
    <location>
        <begin position="11"/>
        <end position="140"/>
    </location>
</feature>
<reference evidence="12" key="4">
    <citation type="submission" date="2025-08" db="UniProtKB">
        <authorList>
            <consortium name="Ensembl"/>
        </authorList>
    </citation>
    <scope>IDENTIFICATION</scope>
</reference>
<dbReference type="STRING" id="8005.ENSEEEP00000043296"/>
<keyword evidence="5 8" id="KW-1133">Transmembrane helix</keyword>
<dbReference type="Proteomes" id="UP000314983">
    <property type="component" value="Chromosome 12"/>
</dbReference>
<evidence type="ECO:0000256" key="2">
    <source>
        <dbReference type="ARBA" id="ARBA00009671"/>
    </source>
</evidence>
<name>A0A4W4GWU8_ELEEL</name>